<organism evidence="1 2">
    <name type="scientific">Sesamum alatum</name>
    <dbReference type="NCBI Taxonomy" id="300844"/>
    <lineage>
        <taxon>Eukaryota</taxon>
        <taxon>Viridiplantae</taxon>
        <taxon>Streptophyta</taxon>
        <taxon>Embryophyta</taxon>
        <taxon>Tracheophyta</taxon>
        <taxon>Spermatophyta</taxon>
        <taxon>Magnoliopsida</taxon>
        <taxon>eudicotyledons</taxon>
        <taxon>Gunneridae</taxon>
        <taxon>Pentapetalae</taxon>
        <taxon>asterids</taxon>
        <taxon>lamiids</taxon>
        <taxon>Lamiales</taxon>
        <taxon>Pedaliaceae</taxon>
        <taxon>Sesamum</taxon>
    </lineage>
</organism>
<protein>
    <submittedName>
        <fullName evidence="1">Uncharacterized protein</fullName>
    </submittedName>
</protein>
<dbReference type="Proteomes" id="UP001293254">
    <property type="component" value="Unassembled WGS sequence"/>
</dbReference>
<name>A0AAE1Y8G8_9LAMI</name>
<gene>
    <name evidence="1" type="ORF">Salat_1726400</name>
</gene>
<reference evidence="1" key="2">
    <citation type="journal article" date="2024" name="Plant">
        <title>Genomic evolution and insights into agronomic trait innovations of Sesamum species.</title>
        <authorList>
            <person name="Miao H."/>
            <person name="Wang L."/>
            <person name="Qu L."/>
            <person name="Liu H."/>
            <person name="Sun Y."/>
            <person name="Le M."/>
            <person name="Wang Q."/>
            <person name="Wei S."/>
            <person name="Zheng Y."/>
            <person name="Lin W."/>
            <person name="Duan Y."/>
            <person name="Cao H."/>
            <person name="Xiong S."/>
            <person name="Wang X."/>
            <person name="Wei L."/>
            <person name="Li C."/>
            <person name="Ma Q."/>
            <person name="Ju M."/>
            <person name="Zhao R."/>
            <person name="Li G."/>
            <person name="Mu C."/>
            <person name="Tian Q."/>
            <person name="Mei H."/>
            <person name="Zhang T."/>
            <person name="Gao T."/>
            <person name="Zhang H."/>
        </authorList>
    </citation>
    <scope>NUCLEOTIDE SEQUENCE</scope>
    <source>
        <strain evidence="1">3651</strain>
    </source>
</reference>
<accession>A0AAE1Y8G8</accession>
<reference evidence="1" key="1">
    <citation type="submission" date="2020-06" db="EMBL/GenBank/DDBJ databases">
        <authorList>
            <person name="Li T."/>
            <person name="Hu X."/>
            <person name="Zhang T."/>
            <person name="Song X."/>
            <person name="Zhang H."/>
            <person name="Dai N."/>
            <person name="Sheng W."/>
            <person name="Hou X."/>
            <person name="Wei L."/>
        </authorList>
    </citation>
    <scope>NUCLEOTIDE SEQUENCE</scope>
    <source>
        <strain evidence="1">3651</strain>
        <tissue evidence="1">Leaf</tissue>
    </source>
</reference>
<sequence length="112" mass="12740">MELRESSERAQDTSVFVDHYNSQNNTKYHINDLENTFVHHLERTDNTLEKTQLNWESQSDQTSFSGKFSCSSLQVDTLSGHADRDNDMDCGIPADVVFAQTVVEAVLPFEKP</sequence>
<comment type="caution">
    <text evidence="1">The sequence shown here is derived from an EMBL/GenBank/DDBJ whole genome shotgun (WGS) entry which is preliminary data.</text>
</comment>
<evidence type="ECO:0000313" key="1">
    <source>
        <dbReference type="EMBL" id="KAK4425324.1"/>
    </source>
</evidence>
<keyword evidence="2" id="KW-1185">Reference proteome</keyword>
<proteinExistence type="predicted"/>
<dbReference type="AlphaFoldDB" id="A0AAE1Y8G8"/>
<evidence type="ECO:0000313" key="2">
    <source>
        <dbReference type="Proteomes" id="UP001293254"/>
    </source>
</evidence>
<dbReference type="EMBL" id="JACGWO010000006">
    <property type="protein sequence ID" value="KAK4425324.1"/>
    <property type="molecule type" value="Genomic_DNA"/>
</dbReference>